<sequence>MHPNLGPEPLAEGFSLQFPDDVCANCGTRSEVFVAEQDTRVTRLLPLGGSSAAFALPVPTCLHCADSLSRPPMSWGGKLAITALLAGACAAVLTFAIPDGPGAGLAARHPWVVSSLVGLVLSWVWFRRHRAEAPQSSFYQPVRIRRLQRQRLGGTILALHFGFTNKAYRLAFARANREAIRAGHVGAADA</sequence>
<gene>
    <name evidence="2" type="ORF">QRD43_02345</name>
</gene>
<reference evidence="2 3" key="1">
    <citation type="submission" date="2023-06" db="EMBL/GenBank/DDBJ databases">
        <title>Pelomonas sp. APW6 16S ribosomal RNA gene genome sequencing and assembly.</title>
        <authorList>
            <person name="Woo H."/>
        </authorList>
    </citation>
    <scope>NUCLEOTIDE SEQUENCE [LARGE SCALE GENOMIC DNA]</scope>
    <source>
        <strain evidence="2 3">APW6</strain>
    </source>
</reference>
<evidence type="ECO:0000313" key="2">
    <source>
        <dbReference type="EMBL" id="MDL5030732.1"/>
    </source>
</evidence>
<proteinExistence type="predicted"/>
<keyword evidence="1" id="KW-0812">Transmembrane</keyword>
<keyword evidence="3" id="KW-1185">Reference proteome</keyword>
<protein>
    <submittedName>
        <fullName evidence="2">Uncharacterized protein</fullName>
    </submittedName>
</protein>
<feature type="transmembrane region" description="Helical" evidence="1">
    <location>
        <begin position="109"/>
        <end position="126"/>
    </location>
</feature>
<comment type="caution">
    <text evidence="2">The sequence shown here is derived from an EMBL/GenBank/DDBJ whole genome shotgun (WGS) entry which is preliminary data.</text>
</comment>
<keyword evidence="1" id="KW-1133">Transmembrane helix</keyword>
<evidence type="ECO:0000256" key="1">
    <source>
        <dbReference type="SAM" id="Phobius"/>
    </source>
</evidence>
<dbReference type="Proteomes" id="UP001238603">
    <property type="component" value="Unassembled WGS sequence"/>
</dbReference>
<dbReference type="EMBL" id="JASVDS010000001">
    <property type="protein sequence ID" value="MDL5030732.1"/>
    <property type="molecule type" value="Genomic_DNA"/>
</dbReference>
<name>A0ABT7LEL2_9BURK</name>
<keyword evidence="1" id="KW-0472">Membrane</keyword>
<evidence type="ECO:0000313" key="3">
    <source>
        <dbReference type="Proteomes" id="UP001238603"/>
    </source>
</evidence>
<accession>A0ABT7LEL2</accession>
<organism evidence="2 3">
    <name type="scientific">Roseateles subflavus</name>
    <dbReference type="NCBI Taxonomy" id="3053353"/>
    <lineage>
        <taxon>Bacteria</taxon>
        <taxon>Pseudomonadati</taxon>
        <taxon>Pseudomonadota</taxon>
        <taxon>Betaproteobacteria</taxon>
        <taxon>Burkholderiales</taxon>
        <taxon>Sphaerotilaceae</taxon>
        <taxon>Roseateles</taxon>
    </lineage>
</organism>
<feature type="transmembrane region" description="Helical" evidence="1">
    <location>
        <begin position="79"/>
        <end position="97"/>
    </location>
</feature>
<dbReference type="RefSeq" id="WP_285980862.1">
    <property type="nucleotide sequence ID" value="NZ_JASVDS010000001.1"/>
</dbReference>